<evidence type="ECO:0000259" key="3">
    <source>
        <dbReference type="Pfam" id="PF07850"/>
    </source>
</evidence>
<protein>
    <recommendedName>
        <fullName evidence="3">Renin receptor-like C-terminal transmembrane spanning segment domain-containing protein</fullName>
    </recommendedName>
</protein>
<reference evidence="4" key="1">
    <citation type="submission" date="2020-10" db="EMBL/GenBank/DDBJ databases">
        <authorList>
            <person name="Kikuchi T."/>
        </authorList>
    </citation>
    <scope>NUCLEOTIDE SEQUENCE</scope>
    <source>
        <strain evidence="4">NKZ352</strain>
    </source>
</reference>
<evidence type="ECO:0000256" key="2">
    <source>
        <dbReference type="SAM" id="SignalP"/>
    </source>
</evidence>
<dbReference type="EMBL" id="CAJGYM010000167">
    <property type="protein sequence ID" value="CAD6199321.1"/>
    <property type="molecule type" value="Genomic_DNA"/>
</dbReference>
<gene>
    <name evidence="4" type="ORF">CAUJ_LOCUS15224</name>
</gene>
<dbReference type="GO" id="GO:0030177">
    <property type="term" value="P:positive regulation of Wnt signaling pathway"/>
    <property type="evidence" value="ECO:0007669"/>
    <property type="project" value="TreeGrafter"/>
</dbReference>
<keyword evidence="1" id="KW-0472">Membrane</keyword>
<dbReference type="PANTHER" id="PTHR13351">
    <property type="entry name" value="RENIN RECEPTOR"/>
    <property type="match status" value="1"/>
</dbReference>
<sequence length="288" mass="32008">MRALAVLILLPALVSSHCQASLSFLRVPASEIVSFPTEFSKINTSSLASLNAAILGRSSRPVGDIQIQRDLFTRPRAFVLFIIGGSEPTLLANFRVTSPIEGDVSEIFDGQEPCGVVWKAVETNDGKLDRACKRATGIREELEQINKFSQKMKVEKNFTYFVVNINQEGRDLDILDEDTVRSTIETFTAAVENVFGPEILVEAITLCSKPIEKMSRTKVPVPNVSKARQRLQVYTFSSSDYPAMFVICTTVVLLLSFSALYAVVAVFSYDPSKTSIVYRLQNIRPKRL</sequence>
<dbReference type="InterPro" id="IPR012493">
    <property type="entry name" value="Renin_rcpt"/>
</dbReference>
<dbReference type="AlphaFoldDB" id="A0A8S1HVF5"/>
<feature type="domain" description="Renin receptor-like C-terminal transmembrane spanning segment" evidence="3">
    <location>
        <begin position="225"/>
        <end position="286"/>
    </location>
</feature>
<dbReference type="GO" id="GO:0009897">
    <property type="term" value="C:external side of plasma membrane"/>
    <property type="evidence" value="ECO:0007669"/>
    <property type="project" value="TreeGrafter"/>
</dbReference>
<keyword evidence="1" id="KW-0812">Transmembrane</keyword>
<dbReference type="Proteomes" id="UP000835052">
    <property type="component" value="Unassembled WGS sequence"/>
</dbReference>
<feature type="transmembrane region" description="Helical" evidence="1">
    <location>
        <begin position="243"/>
        <end position="269"/>
    </location>
</feature>
<organism evidence="4 5">
    <name type="scientific">Caenorhabditis auriculariae</name>
    <dbReference type="NCBI Taxonomy" id="2777116"/>
    <lineage>
        <taxon>Eukaryota</taxon>
        <taxon>Metazoa</taxon>
        <taxon>Ecdysozoa</taxon>
        <taxon>Nematoda</taxon>
        <taxon>Chromadorea</taxon>
        <taxon>Rhabditida</taxon>
        <taxon>Rhabditina</taxon>
        <taxon>Rhabditomorpha</taxon>
        <taxon>Rhabditoidea</taxon>
        <taxon>Rhabditidae</taxon>
        <taxon>Peloderinae</taxon>
        <taxon>Caenorhabditis</taxon>
    </lineage>
</organism>
<dbReference type="Pfam" id="PF07850">
    <property type="entry name" value="Renin_r"/>
    <property type="match status" value="1"/>
</dbReference>
<dbReference type="PANTHER" id="PTHR13351:SF1">
    <property type="entry name" value="RENIN RECEPTOR"/>
    <property type="match status" value="1"/>
</dbReference>
<dbReference type="OrthoDB" id="7866065at2759"/>
<evidence type="ECO:0000256" key="1">
    <source>
        <dbReference type="SAM" id="Phobius"/>
    </source>
</evidence>
<proteinExistence type="predicted"/>
<feature type="signal peptide" evidence="2">
    <location>
        <begin position="1"/>
        <end position="16"/>
    </location>
</feature>
<keyword evidence="5" id="KW-1185">Reference proteome</keyword>
<dbReference type="InterPro" id="IPR056780">
    <property type="entry name" value="Renin_r_C"/>
</dbReference>
<name>A0A8S1HVF5_9PELO</name>
<keyword evidence="2" id="KW-0732">Signal</keyword>
<evidence type="ECO:0000313" key="5">
    <source>
        <dbReference type="Proteomes" id="UP000835052"/>
    </source>
</evidence>
<dbReference type="GO" id="GO:0038023">
    <property type="term" value="F:signaling receptor activity"/>
    <property type="evidence" value="ECO:0007669"/>
    <property type="project" value="InterPro"/>
</dbReference>
<evidence type="ECO:0000313" key="4">
    <source>
        <dbReference type="EMBL" id="CAD6199321.1"/>
    </source>
</evidence>
<feature type="chain" id="PRO_5035928920" description="Renin receptor-like C-terminal transmembrane spanning segment domain-containing protein" evidence="2">
    <location>
        <begin position="17"/>
        <end position="288"/>
    </location>
</feature>
<comment type="caution">
    <text evidence="4">The sequence shown here is derived from an EMBL/GenBank/DDBJ whole genome shotgun (WGS) entry which is preliminary data.</text>
</comment>
<accession>A0A8S1HVF5</accession>
<keyword evidence="1" id="KW-1133">Transmembrane helix</keyword>